<evidence type="ECO:0000313" key="2">
    <source>
        <dbReference type="Proteomes" id="UP000309038"/>
    </source>
</evidence>
<reference evidence="1 2" key="1">
    <citation type="submission" date="2019-02" db="EMBL/GenBank/DDBJ databases">
        <title>Genome sequencing of the rare red list fungi Phlebia centrifuga.</title>
        <authorList>
            <person name="Buettner E."/>
            <person name="Kellner H."/>
        </authorList>
    </citation>
    <scope>NUCLEOTIDE SEQUENCE [LARGE SCALE GENOMIC DNA]</scope>
    <source>
        <strain evidence="1 2">DSM 108282</strain>
    </source>
</reference>
<sequence length="234" mass="25989">MGAAVSAMRESITGDDDNKKQAVKQQLDFLVNTANTKLDQWQAQMDAAFTDKTSVSKRQVPGIRALRWERGYRVGVTKEAASDENYHEYVESGVHTALDVILGNTHAGEQCEEKSFVCMKNNAIIRIDTRIWRYNFEGTSVMANSENVFCYIFCLSVVDHRELNIDELVYLVSEYSGDTKATQVYADELTVLWNKLTTLNPGTGLVAPDPAMSRPTTPAVAHTPLPAIEVGSSY</sequence>
<dbReference type="EMBL" id="SGPJ01000107">
    <property type="protein sequence ID" value="THG98721.1"/>
    <property type="molecule type" value="Genomic_DNA"/>
</dbReference>
<accession>A0A4S4KJX3</accession>
<keyword evidence="2" id="KW-1185">Reference proteome</keyword>
<organism evidence="1 2">
    <name type="scientific">Hermanssonia centrifuga</name>
    <dbReference type="NCBI Taxonomy" id="98765"/>
    <lineage>
        <taxon>Eukaryota</taxon>
        <taxon>Fungi</taxon>
        <taxon>Dikarya</taxon>
        <taxon>Basidiomycota</taxon>
        <taxon>Agaricomycotina</taxon>
        <taxon>Agaricomycetes</taxon>
        <taxon>Polyporales</taxon>
        <taxon>Meruliaceae</taxon>
        <taxon>Hermanssonia</taxon>
    </lineage>
</organism>
<protein>
    <submittedName>
        <fullName evidence="1">Uncharacterized protein</fullName>
    </submittedName>
</protein>
<dbReference type="AlphaFoldDB" id="A0A4S4KJX3"/>
<dbReference type="Proteomes" id="UP000309038">
    <property type="component" value="Unassembled WGS sequence"/>
</dbReference>
<proteinExistence type="predicted"/>
<gene>
    <name evidence="1" type="ORF">EW026_g3524</name>
</gene>
<evidence type="ECO:0000313" key="1">
    <source>
        <dbReference type="EMBL" id="THG98721.1"/>
    </source>
</evidence>
<comment type="caution">
    <text evidence="1">The sequence shown here is derived from an EMBL/GenBank/DDBJ whole genome shotgun (WGS) entry which is preliminary data.</text>
</comment>
<name>A0A4S4KJX3_9APHY</name>